<dbReference type="PANTHER" id="PTHR33990:SF1">
    <property type="entry name" value="PROTEIN YJDN"/>
    <property type="match status" value="1"/>
</dbReference>
<proteinExistence type="predicted"/>
<name>A0A7X0SNM8_9BACL</name>
<feature type="domain" description="PhnB-like" evidence="1">
    <location>
        <begin position="7"/>
        <end position="136"/>
    </location>
</feature>
<evidence type="ECO:0000313" key="2">
    <source>
        <dbReference type="EMBL" id="MBB6733219.1"/>
    </source>
</evidence>
<dbReference type="InterPro" id="IPR028973">
    <property type="entry name" value="PhnB-like"/>
</dbReference>
<dbReference type="CDD" id="cd06588">
    <property type="entry name" value="PhnB_like"/>
    <property type="match status" value="1"/>
</dbReference>
<dbReference type="SUPFAM" id="SSF54593">
    <property type="entry name" value="Glyoxalase/Bleomycin resistance protein/Dihydroxybiphenyl dioxygenase"/>
    <property type="match status" value="1"/>
</dbReference>
<dbReference type="EMBL" id="JACJVO010000024">
    <property type="protein sequence ID" value="MBB6733219.1"/>
    <property type="molecule type" value="Genomic_DNA"/>
</dbReference>
<comment type="caution">
    <text evidence="2">The sequence shown here is derived from an EMBL/GenBank/DDBJ whole genome shotgun (WGS) entry which is preliminary data.</text>
</comment>
<sequence>MTSLELNPFIMLDGQAEEAIAFYEKALGAQVLFKQKFGEAPDRDRNPVPEGSADRLAHSVLNVGGATLFVADFAASQSGREGNRVQICITAPDADHTRRIYEALLEEGQANFPLQPVHFSPAYGVVTDKFGVVFQVFTKRA</sequence>
<evidence type="ECO:0000313" key="3">
    <source>
        <dbReference type="Proteomes" id="UP000564644"/>
    </source>
</evidence>
<dbReference type="AlphaFoldDB" id="A0A7X0SNM8"/>
<accession>A0A7X0SNM8</accession>
<dbReference type="Pfam" id="PF06983">
    <property type="entry name" value="3-dmu-9_3-mt"/>
    <property type="match status" value="1"/>
</dbReference>
<reference evidence="2 3" key="1">
    <citation type="submission" date="2020-08" db="EMBL/GenBank/DDBJ databases">
        <title>Cohnella phylogeny.</title>
        <authorList>
            <person name="Dunlap C."/>
        </authorList>
    </citation>
    <scope>NUCLEOTIDE SEQUENCE [LARGE SCALE GENOMIC DNA]</scope>
    <source>
        <strain evidence="2 3">CBP 2801</strain>
    </source>
</reference>
<keyword evidence="3" id="KW-1185">Reference proteome</keyword>
<dbReference type="Gene3D" id="3.10.180.10">
    <property type="entry name" value="2,3-Dihydroxybiphenyl 1,2-Dioxygenase, domain 1"/>
    <property type="match status" value="1"/>
</dbReference>
<dbReference type="Proteomes" id="UP000564644">
    <property type="component" value="Unassembled WGS sequence"/>
</dbReference>
<organism evidence="2 3">
    <name type="scientific">Cohnella zeiphila</name>
    <dbReference type="NCBI Taxonomy" id="2761120"/>
    <lineage>
        <taxon>Bacteria</taxon>
        <taxon>Bacillati</taxon>
        <taxon>Bacillota</taxon>
        <taxon>Bacilli</taxon>
        <taxon>Bacillales</taxon>
        <taxon>Paenibacillaceae</taxon>
        <taxon>Cohnella</taxon>
    </lineage>
</organism>
<dbReference type="PANTHER" id="PTHR33990">
    <property type="entry name" value="PROTEIN YJDN-RELATED"/>
    <property type="match status" value="1"/>
</dbReference>
<protein>
    <submittedName>
        <fullName evidence="2">VOC family protein</fullName>
    </submittedName>
</protein>
<evidence type="ECO:0000259" key="1">
    <source>
        <dbReference type="Pfam" id="PF06983"/>
    </source>
</evidence>
<gene>
    <name evidence="2" type="ORF">H7C18_20060</name>
</gene>
<dbReference type="InterPro" id="IPR029068">
    <property type="entry name" value="Glyas_Bleomycin-R_OHBP_Dase"/>
</dbReference>